<dbReference type="GO" id="GO:0009235">
    <property type="term" value="P:cobalamin metabolic process"/>
    <property type="evidence" value="ECO:0007669"/>
    <property type="project" value="InterPro"/>
</dbReference>
<dbReference type="Proteomes" id="UP001228049">
    <property type="component" value="Unassembled WGS sequence"/>
</dbReference>
<dbReference type="Pfam" id="PF07292">
    <property type="entry name" value="NID"/>
    <property type="match status" value="1"/>
</dbReference>
<reference evidence="3" key="1">
    <citation type="submission" date="2023-04" db="EMBL/GenBank/DDBJ databases">
        <title>Chromosome-level genome of Chaenocephalus aceratus.</title>
        <authorList>
            <person name="Park H."/>
        </authorList>
    </citation>
    <scope>NUCLEOTIDE SEQUENCE</scope>
    <source>
        <strain evidence="3">DE</strain>
        <tissue evidence="3">Muscle</tissue>
    </source>
</reference>
<comment type="caution">
    <text evidence="3">The sequence shown here is derived from an EMBL/GenBank/DDBJ whole genome shotgun (WGS) entry which is preliminary data.</text>
</comment>
<proteinExistence type="predicted"/>
<dbReference type="PANTHER" id="PTHR13192:SF3">
    <property type="entry name" value="COBALAMIN TRAFFICKING PROTEIN CBLD"/>
    <property type="match status" value="1"/>
</dbReference>
<evidence type="ECO:0000256" key="1">
    <source>
        <dbReference type="SAM" id="Coils"/>
    </source>
</evidence>
<protein>
    <submittedName>
        <fullName evidence="3">Methylmalonic aciduria and homocystinuria type D protein mitochondrial</fullName>
    </submittedName>
</protein>
<dbReference type="InterPro" id="IPR012677">
    <property type="entry name" value="Nucleotide-bd_a/b_plait_sf"/>
</dbReference>
<keyword evidence="1" id="KW-0175">Coiled coil</keyword>
<name>A0AAD9CJZ3_DISEL</name>
<dbReference type="Pfam" id="PF10229">
    <property type="entry name" value="MMADHC"/>
    <property type="match status" value="1"/>
</dbReference>
<dbReference type="AlphaFoldDB" id="A0AAD9CJZ3"/>
<organism evidence="3 4">
    <name type="scientific">Dissostichus eleginoides</name>
    <name type="common">Patagonian toothfish</name>
    <name type="synonym">Dissostichus amissus</name>
    <dbReference type="NCBI Taxonomy" id="100907"/>
    <lineage>
        <taxon>Eukaryota</taxon>
        <taxon>Metazoa</taxon>
        <taxon>Chordata</taxon>
        <taxon>Craniata</taxon>
        <taxon>Vertebrata</taxon>
        <taxon>Euteleostomi</taxon>
        <taxon>Actinopterygii</taxon>
        <taxon>Neopterygii</taxon>
        <taxon>Teleostei</taxon>
        <taxon>Neoteleostei</taxon>
        <taxon>Acanthomorphata</taxon>
        <taxon>Eupercaria</taxon>
        <taxon>Perciformes</taxon>
        <taxon>Notothenioidei</taxon>
        <taxon>Nototheniidae</taxon>
        <taxon>Dissostichus</taxon>
    </lineage>
</organism>
<evidence type="ECO:0000313" key="4">
    <source>
        <dbReference type="Proteomes" id="UP001228049"/>
    </source>
</evidence>
<accession>A0AAD9CJZ3</accession>
<dbReference type="InterPro" id="IPR009909">
    <property type="entry name" value="Nmi/IFP35_dom"/>
</dbReference>
<sequence length="673" mass="75082">MVSALEEEGGELEEAKKELETWKTKAEKADDVKARLILEKLKEDEAKDKAMKECLACVEKEKDCDFTQSMKAVQVEILNLGNRRQALLDKLKRCQTELEAKRAESTKLKHKFKIYAQIPDTEVNYRTQYEEQMGDGSQPISGRYLISQRASVHLQGGQALITFEEEKVASQILKIPKCSVSCEHSSGCVDVKPRRITMDPAVKFEVILDVSRKEVKVHNIPPSMPEDRMKDRLGLSFCRPSRGGGEVERVKYDKNTGSGQITFLHPGVADGLALRGKYRLDLDSEVIVQVGPVYSYQLLRFQDHLEIHFQKPSNYGGEIESIRYLSGGKALQAFFCGSDVICHRGQETSTRDYETVPHLSSNFVPPNHRNITSRTLQEHRQPRMARSAGLYLPGLHVLVHRVCAARASSAAGPSGPSGSDVAIHPSSMGLQTVWPDESMGPFGPQDQRFLLPGNVGFVCQLEGLAEQRKGPAHRGVPDLLSSMSSSERHDFILAQCIGEVSDKEDTAPSGVGRAEQYFDSSSLECAIQSCPELLKQDFQSMFPEAPSTGMIVVTVTQKTKNDMTSWSAEVEQEREQTLNKFVEGAKEICYALQREGFWADFIEPSSGLAFFGSYTNNTLFETDDRYRHLGFQIEDLGCCRVIRHSLWGTHVFVGTIFTNAPPSSLIMKKLQGS</sequence>
<dbReference type="PANTHER" id="PTHR13192">
    <property type="entry name" value="MY011 PROTEIN"/>
    <property type="match status" value="1"/>
</dbReference>
<dbReference type="GO" id="GO:0005739">
    <property type="term" value="C:mitochondrion"/>
    <property type="evidence" value="ECO:0007669"/>
    <property type="project" value="TreeGrafter"/>
</dbReference>
<feature type="domain" description="NID" evidence="2">
    <location>
        <begin position="159"/>
        <end position="248"/>
    </location>
</feature>
<dbReference type="EMBL" id="JASDAP010000005">
    <property type="protein sequence ID" value="KAK1903159.1"/>
    <property type="molecule type" value="Genomic_DNA"/>
</dbReference>
<feature type="coiled-coil region" evidence="1">
    <location>
        <begin position="5"/>
        <end position="32"/>
    </location>
</feature>
<evidence type="ECO:0000313" key="3">
    <source>
        <dbReference type="EMBL" id="KAK1903159.1"/>
    </source>
</evidence>
<gene>
    <name evidence="3" type="ORF">KUDE01_006116</name>
</gene>
<feature type="coiled-coil region" evidence="1">
    <location>
        <begin position="84"/>
        <end position="111"/>
    </location>
</feature>
<dbReference type="Gene3D" id="3.30.70.330">
    <property type="match status" value="1"/>
</dbReference>
<evidence type="ECO:0000259" key="2">
    <source>
        <dbReference type="Pfam" id="PF07292"/>
    </source>
</evidence>
<keyword evidence="4" id="KW-1185">Reference proteome</keyword>
<dbReference type="InterPro" id="IPR019362">
    <property type="entry name" value="MMADHC"/>
</dbReference>